<feature type="domain" description="Phosphoethanolamine transferase N-terminal" evidence="10">
    <location>
        <begin position="54"/>
        <end position="169"/>
    </location>
</feature>
<sequence length="561" mass="61995">MRKLLTLSQFQLSLLLSLYIGVLLNANVFLRHIVPASAGEFVSIGVEVVAVLAFSYLLFALAGLGGRLVYRVLGSLLLLFSAAASYYMTLFNVVVGYGVMVSVLTTDTDLARESIGWDFVLWLVVTALPPLALLWKTKLERNMWQALKTPGQRALPLWTTVLAFVLAVFPLRQLDRYEEAKAQANNTYSPSRAGAVAHSYLPSNWIAGLGMVAYNRAAEAQSNGKLLDPATAFSWKSSPGLEDTTIVFVIGETTRGRNTGLLGYGRDTTPRLGGEKNVLAFQGRSCDTATKLSLRCMFVREGGVSDNAQRTLKERNVFAVLKSLGYSSELYSMQSELWFYNSMKADQYALREMVVSDKLSSGKHTGDMLLLPQLERSLATHPKGKHLVVLHTKGSHYQYSQRYPREFARYTPECTSIDDACSKASLINAFDNSVLYTDHVLAEVIARLKGRKALMVYVPDHGESIEENSHFHATPRDIAPPEQFDVPVVMWASDAYLAQPEGARAFAALRKLQASGRVLRHEEIFDSVLGCLGYSSPDGGIRARNNWCAQPQPVSVMQLKS</sequence>
<keyword evidence="12" id="KW-1185">Reference proteome</keyword>
<comment type="caution">
    <text evidence="11">The sequence shown here is derived from an EMBL/GenBank/DDBJ whole genome shotgun (WGS) entry which is preliminary data.</text>
</comment>
<evidence type="ECO:0000256" key="1">
    <source>
        <dbReference type="ARBA" id="ARBA00004429"/>
    </source>
</evidence>
<dbReference type="InterPro" id="IPR040423">
    <property type="entry name" value="PEA_transferase"/>
</dbReference>
<keyword evidence="7 8" id="KW-0472">Membrane</keyword>
<evidence type="ECO:0000259" key="9">
    <source>
        <dbReference type="Pfam" id="PF00884"/>
    </source>
</evidence>
<dbReference type="Pfam" id="PF00884">
    <property type="entry name" value="Sulfatase"/>
    <property type="match status" value="1"/>
</dbReference>
<evidence type="ECO:0000313" key="12">
    <source>
        <dbReference type="Proteomes" id="UP000467214"/>
    </source>
</evidence>
<proteinExistence type="predicted"/>
<dbReference type="PANTHER" id="PTHR30443">
    <property type="entry name" value="INNER MEMBRANE PROTEIN"/>
    <property type="match status" value="1"/>
</dbReference>
<organism evidence="11 12">
    <name type="scientific">Craterilacuibacter sinensis</name>
    <dbReference type="NCBI Taxonomy" id="2686017"/>
    <lineage>
        <taxon>Bacteria</taxon>
        <taxon>Pseudomonadati</taxon>
        <taxon>Pseudomonadota</taxon>
        <taxon>Betaproteobacteria</taxon>
        <taxon>Neisseriales</taxon>
        <taxon>Neisseriaceae</taxon>
        <taxon>Craterilacuibacter</taxon>
    </lineage>
</organism>
<feature type="transmembrane region" description="Helical" evidence="8">
    <location>
        <begin position="12"/>
        <end position="30"/>
    </location>
</feature>
<dbReference type="EMBL" id="WSSB01000001">
    <property type="protein sequence ID" value="MXR35736.1"/>
    <property type="molecule type" value="Genomic_DNA"/>
</dbReference>
<accession>A0A845BN52</accession>
<evidence type="ECO:0000256" key="8">
    <source>
        <dbReference type="SAM" id="Phobius"/>
    </source>
</evidence>
<dbReference type="AlphaFoldDB" id="A0A845BN52"/>
<evidence type="ECO:0000259" key="10">
    <source>
        <dbReference type="Pfam" id="PF08019"/>
    </source>
</evidence>
<dbReference type="InterPro" id="IPR012549">
    <property type="entry name" value="EptA-like_N"/>
</dbReference>
<evidence type="ECO:0000256" key="3">
    <source>
        <dbReference type="ARBA" id="ARBA00022519"/>
    </source>
</evidence>
<evidence type="ECO:0000256" key="5">
    <source>
        <dbReference type="ARBA" id="ARBA00022692"/>
    </source>
</evidence>
<dbReference type="CDD" id="cd16017">
    <property type="entry name" value="LptA"/>
    <property type="match status" value="1"/>
</dbReference>
<dbReference type="Gene3D" id="3.40.720.10">
    <property type="entry name" value="Alkaline Phosphatase, subunit A"/>
    <property type="match status" value="1"/>
</dbReference>
<dbReference type="InterPro" id="IPR017850">
    <property type="entry name" value="Alkaline_phosphatase_core_sf"/>
</dbReference>
<dbReference type="GO" id="GO:0009245">
    <property type="term" value="P:lipid A biosynthetic process"/>
    <property type="evidence" value="ECO:0007669"/>
    <property type="project" value="TreeGrafter"/>
</dbReference>
<dbReference type="InterPro" id="IPR058130">
    <property type="entry name" value="PEA_transf_C"/>
</dbReference>
<dbReference type="GO" id="GO:0009244">
    <property type="term" value="P:lipopolysaccharide core region biosynthetic process"/>
    <property type="evidence" value="ECO:0007669"/>
    <property type="project" value="TreeGrafter"/>
</dbReference>
<evidence type="ECO:0000256" key="7">
    <source>
        <dbReference type="ARBA" id="ARBA00023136"/>
    </source>
</evidence>
<dbReference type="GO" id="GO:0043838">
    <property type="term" value="F:phosphatidylethanolamine:Kdo2-lipid A phosphoethanolamine transferase activity"/>
    <property type="evidence" value="ECO:0007669"/>
    <property type="project" value="TreeGrafter"/>
</dbReference>
<protein>
    <submittedName>
        <fullName evidence="11">Kdo(2)-lipid A phosphoethanolamine 7''-transferase</fullName>
        <ecNumber evidence="11">2.7.8.42</ecNumber>
    </submittedName>
</protein>
<dbReference type="RefSeq" id="WP_160794423.1">
    <property type="nucleotide sequence ID" value="NZ_WSSB01000001.1"/>
</dbReference>
<feature type="transmembrane region" description="Helical" evidence="8">
    <location>
        <begin position="76"/>
        <end position="99"/>
    </location>
</feature>
<keyword evidence="6 8" id="KW-1133">Transmembrane helix</keyword>
<evidence type="ECO:0000256" key="6">
    <source>
        <dbReference type="ARBA" id="ARBA00022989"/>
    </source>
</evidence>
<name>A0A845BN52_9NEIS</name>
<keyword evidence="3" id="KW-0997">Cell inner membrane</keyword>
<gene>
    <name evidence="11" type="primary">eptB</name>
    <name evidence="11" type="ORF">GQF02_01850</name>
</gene>
<keyword evidence="5 8" id="KW-0812">Transmembrane</keyword>
<dbReference type="SUPFAM" id="SSF53649">
    <property type="entry name" value="Alkaline phosphatase-like"/>
    <property type="match status" value="1"/>
</dbReference>
<evidence type="ECO:0000256" key="2">
    <source>
        <dbReference type="ARBA" id="ARBA00022475"/>
    </source>
</evidence>
<keyword evidence="2" id="KW-1003">Cell membrane</keyword>
<dbReference type="Pfam" id="PF08019">
    <property type="entry name" value="EptA_B_N"/>
    <property type="match status" value="1"/>
</dbReference>
<comment type="subcellular location">
    <subcellularLocation>
        <location evidence="1">Cell inner membrane</location>
        <topology evidence="1">Multi-pass membrane protein</topology>
    </subcellularLocation>
</comment>
<evidence type="ECO:0000256" key="4">
    <source>
        <dbReference type="ARBA" id="ARBA00022679"/>
    </source>
</evidence>
<dbReference type="NCBIfam" id="NF008593">
    <property type="entry name" value="PRK11560.1"/>
    <property type="match status" value="1"/>
</dbReference>
<feature type="transmembrane region" description="Helical" evidence="8">
    <location>
        <begin position="155"/>
        <end position="171"/>
    </location>
</feature>
<feature type="transmembrane region" description="Helical" evidence="8">
    <location>
        <begin position="119"/>
        <end position="135"/>
    </location>
</feature>
<reference evidence="11 12" key="1">
    <citation type="submission" date="2019-12" db="EMBL/GenBank/DDBJ databases">
        <title>Neisseriaceae gen. nov. sp. Genome sequencing and assembly.</title>
        <authorList>
            <person name="Liu Z."/>
            <person name="Li A."/>
        </authorList>
    </citation>
    <scope>NUCLEOTIDE SEQUENCE [LARGE SCALE GENOMIC DNA]</scope>
    <source>
        <strain evidence="11 12">B2N2-7</strain>
    </source>
</reference>
<evidence type="ECO:0000313" key="11">
    <source>
        <dbReference type="EMBL" id="MXR35736.1"/>
    </source>
</evidence>
<keyword evidence="4 11" id="KW-0808">Transferase</keyword>
<dbReference type="GO" id="GO:0005886">
    <property type="term" value="C:plasma membrane"/>
    <property type="evidence" value="ECO:0007669"/>
    <property type="project" value="UniProtKB-SubCell"/>
</dbReference>
<feature type="transmembrane region" description="Helical" evidence="8">
    <location>
        <begin position="42"/>
        <end position="64"/>
    </location>
</feature>
<dbReference type="EC" id="2.7.8.42" evidence="11"/>
<dbReference type="Proteomes" id="UP000467214">
    <property type="component" value="Unassembled WGS sequence"/>
</dbReference>
<dbReference type="InterPro" id="IPR000917">
    <property type="entry name" value="Sulfatase_N"/>
</dbReference>
<dbReference type="PANTHER" id="PTHR30443:SF3">
    <property type="entry name" value="KDO(2)-LIPID A PHOSPHOETHANOLAMINE 7''-TRANSFERASE"/>
    <property type="match status" value="1"/>
</dbReference>
<feature type="domain" description="Sulfatase N-terminal" evidence="9">
    <location>
        <begin position="245"/>
        <end position="534"/>
    </location>
</feature>